<proteinExistence type="predicted"/>
<dbReference type="Proteomes" id="UP001059041">
    <property type="component" value="Linkage Group LG2"/>
</dbReference>
<accession>A0A9W7X3J9</accession>
<keyword evidence="3" id="KW-1185">Reference proteome</keyword>
<sequence length="159" mass="17691">EANSNNKPSETRGPEELRRARECSASPPSLTGGLKPALIGPPGRRETDCSCDCSLILWGLLQHRGESVFHCKQPEKYTSIYEGFSWKEKGLRRVCRKRGREPDNQPPVWASEVPSNESVLKVAGGHAVNTKSPMDWLSISCCGRNRCCRKLYAECQSIS</sequence>
<gene>
    <name evidence="2" type="ORF">IRJ41_014342</name>
</gene>
<reference evidence="2" key="1">
    <citation type="submission" date="2021-02" db="EMBL/GenBank/DDBJ databases">
        <title>Comparative genomics reveals that relaxation of natural selection precedes convergent phenotypic evolution of cavefish.</title>
        <authorList>
            <person name="Peng Z."/>
        </authorList>
    </citation>
    <scope>NUCLEOTIDE SEQUENCE</scope>
    <source>
        <tissue evidence="2">Muscle</tissue>
    </source>
</reference>
<comment type="caution">
    <text evidence="2">The sequence shown here is derived from an EMBL/GenBank/DDBJ whole genome shotgun (WGS) entry which is preliminary data.</text>
</comment>
<name>A0A9W7X3J9_TRIRA</name>
<organism evidence="2 3">
    <name type="scientific">Triplophysa rosa</name>
    <name type="common">Cave loach</name>
    <dbReference type="NCBI Taxonomy" id="992332"/>
    <lineage>
        <taxon>Eukaryota</taxon>
        <taxon>Metazoa</taxon>
        <taxon>Chordata</taxon>
        <taxon>Craniata</taxon>
        <taxon>Vertebrata</taxon>
        <taxon>Euteleostomi</taxon>
        <taxon>Actinopterygii</taxon>
        <taxon>Neopterygii</taxon>
        <taxon>Teleostei</taxon>
        <taxon>Ostariophysi</taxon>
        <taxon>Cypriniformes</taxon>
        <taxon>Nemacheilidae</taxon>
        <taxon>Triplophysa</taxon>
    </lineage>
</organism>
<feature type="region of interest" description="Disordered" evidence="1">
    <location>
        <begin position="1"/>
        <end position="39"/>
    </location>
</feature>
<feature type="compositionally biased region" description="Basic and acidic residues" evidence="1">
    <location>
        <begin position="9"/>
        <end position="22"/>
    </location>
</feature>
<feature type="non-terminal residue" evidence="2">
    <location>
        <position position="159"/>
    </location>
</feature>
<evidence type="ECO:0000313" key="2">
    <source>
        <dbReference type="EMBL" id="KAI7813063.1"/>
    </source>
</evidence>
<protein>
    <submittedName>
        <fullName evidence="2">Uncharacterized protein</fullName>
    </submittedName>
</protein>
<evidence type="ECO:0000313" key="3">
    <source>
        <dbReference type="Proteomes" id="UP001059041"/>
    </source>
</evidence>
<dbReference type="AlphaFoldDB" id="A0A9W7X3J9"/>
<dbReference type="EMBL" id="JAFHDT010000002">
    <property type="protein sequence ID" value="KAI7813063.1"/>
    <property type="molecule type" value="Genomic_DNA"/>
</dbReference>
<evidence type="ECO:0000256" key="1">
    <source>
        <dbReference type="SAM" id="MobiDB-lite"/>
    </source>
</evidence>